<keyword evidence="2" id="KW-1133">Transmembrane helix</keyword>
<feature type="transmembrane region" description="Helical" evidence="2">
    <location>
        <begin position="212"/>
        <end position="234"/>
    </location>
</feature>
<feature type="transmembrane region" description="Helical" evidence="2">
    <location>
        <begin position="150"/>
        <end position="167"/>
    </location>
</feature>
<evidence type="ECO:0000256" key="1">
    <source>
        <dbReference type="ARBA" id="ARBA00007362"/>
    </source>
</evidence>
<feature type="transmembrane region" description="Helical" evidence="2">
    <location>
        <begin position="38"/>
        <end position="54"/>
    </location>
</feature>
<feature type="transmembrane region" description="Helical" evidence="2">
    <location>
        <begin position="66"/>
        <end position="87"/>
    </location>
</feature>
<dbReference type="SUPFAM" id="SSF103481">
    <property type="entry name" value="Multidrug resistance efflux transporter EmrE"/>
    <property type="match status" value="2"/>
</dbReference>
<feature type="transmembrane region" description="Helical" evidence="2">
    <location>
        <begin position="268"/>
        <end position="285"/>
    </location>
</feature>
<feature type="transmembrane region" description="Helical" evidence="2">
    <location>
        <begin position="122"/>
        <end position="144"/>
    </location>
</feature>
<proteinExistence type="inferred from homology"/>
<feature type="domain" description="EamA" evidence="3">
    <location>
        <begin position="9"/>
        <end position="138"/>
    </location>
</feature>
<dbReference type="AlphaFoldDB" id="A0A7C4L0R9"/>
<feature type="transmembrane region" description="Helical" evidence="2">
    <location>
        <begin position="241"/>
        <end position="262"/>
    </location>
</feature>
<name>A0A7C4L0R9_9CHLR</name>
<evidence type="ECO:0000256" key="2">
    <source>
        <dbReference type="SAM" id="Phobius"/>
    </source>
</evidence>
<gene>
    <name evidence="4" type="ORF">ENT17_10620</name>
</gene>
<organism evidence="4">
    <name type="scientific">Bellilinea caldifistulae</name>
    <dbReference type="NCBI Taxonomy" id="360411"/>
    <lineage>
        <taxon>Bacteria</taxon>
        <taxon>Bacillati</taxon>
        <taxon>Chloroflexota</taxon>
        <taxon>Anaerolineae</taxon>
        <taxon>Anaerolineales</taxon>
        <taxon>Anaerolineaceae</taxon>
        <taxon>Bellilinea</taxon>
    </lineage>
</organism>
<comment type="similarity">
    <text evidence="1">Belongs to the EamA transporter family.</text>
</comment>
<protein>
    <submittedName>
        <fullName evidence="4">DMT family transporter</fullName>
    </submittedName>
</protein>
<feature type="transmembrane region" description="Helical" evidence="2">
    <location>
        <begin position="7"/>
        <end position="26"/>
    </location>
</feature>
<accession>A0A7C4L0R9</accession>
<dbReference type="Gene3D" id="1.10.3730.20">
    <property type="match status" value="1"/>
</dbReference>
<dbReference type="GO" id="GO:0016020">
    <property type="term" value="C:membrane"/>
    <property type="evidence" value="ECO:0007669"/>
    <property type="project" value="InterPro"/>
</dbReference>
<dbReference type="EMBL" id="DSXR01000105">
    <property type="protein sequence ID" value="HGS88058.1"/>
    <property type="molecule type" value="Genomic_DNA"/>
</dbReference>
<dbReference type="Pfam" id="PF00892">
    <property type="entry name" value="EamA"/>
    <property type="match status" value="2"/>
</dbReference>
<keyword evidence="2" id="KW-0812">Transmembrane</keyword>
<dbReference type="PANTHER" id="PTHR22911:SF76">
    <property type="entry name" value="EAMA DOMAIN-CONTAINING PROTEIN"/>
    <property type="match status" value="1"/>
</dbReference>
<keyword evidence="2" id="KW-0472">Membrane</keyword>
<reference evidence="4" key="1">
    <citation type="journal article" date="2020" name="mSystems">
        <title>Genome- and Community-Level Interaction Insights into Carbon Utilization and Element Cycling Functions of Hydrothermarchaeota in Hydrothermal Sediment.</title>
        <authorList>
            <person name="Zhou Z."/>
            <person name="Liu Y."/>
            <person name="Xu W."/>
            <person name="Pan J."/>
            <person name="Luo Z.H."/>
            <person name="Li M."/>
        </authorList>
    </citation>
    <scope>NUCLEOTIDE SEQUENCE [LARGE SCALE GENOMIC DNA]</scope>
    <source>
        <strain evidence="4">SpSt-556</strain>
    </source>
</reference>
<feature type="transmembrane region" description="Helical" evidence="2">
    <location>
        <begin position="179"/>
        <end position="200"/>
    </location>
</feature>
<sequence>MKKTAVLPYLALVSGILALSLSSLFVRWADAPGAVTSFYRMAVASLFFLLVFLRQPAATRHFERRWLFLPLLGGLFTALDHATWATAINFTRVANATLMNNLAPLWVALVAFLLWRERLGLQFWLGLVMAIGGAALVLGSDFLARPQLNQGNLLAVLSSLFYAAYFLTTQRGRTHFSTLTYVFLITAVSSIILLAVNLLLDNPLWGYSTPTLLAFLGAGLISQVIGYFSVGYALGHLPASLVSPTMIAQPVLTALMAIPLAGEPLLPPQWIGGLIVLSGIYLVNISRQKQIPAPLHKPSPASD</sequence>
<dbReference type="InterPro" id="IPR000620">
    <property type="entry name" value="EamA_dom"/>
</dbReference>
<evidence type="ECO:0000259" key="3">
    <source>
        <dbReference type="Pfam" id="PF00892"/>
    </source>
</evidence>
<feature type="domain" description="EamA" evidence="3">
    <location>
        <begin position="151"/>
        <end position="284"/>
    </location>
</feature>
<feature type="transmembrane region" description="Helical" evidence="2">
    <location>
        <begin position="93"/>
        <end position="115"/>
    </location>
</feature>
<evidence type="ECO:0000313" key="4">
    <source>
        <dbReference type="EMBL" id="HGS88058.1"/>
    </source>
</evidence>
<comment type="caution">
    <text evidence="4">The sequence shown here is derived from an EMBL/GenBank/DDBJ whole genome shotgun (WGS) entry which is preliminary data.</text>
</comment>
<dbReference type="PANTHER" id="PTHR22911">
    <property type="entry name" value="ACYL-MALONYL CONDENSING ENZYME-RELATED"/>
    <property type="match status" value="1"/>
</dbReference>
<dbReference type="InterPro" id="IPR037185">
    <property type="entry name" value="EmrE-like"/>
</dbReference>